<protein>
    <submittedName>
        <fullName evidence="1">Uncharacterized protein</fullName>
    </submittedName>
</protein>
<dbReference type="AlphaFoldDB" id="J9DPF0"/>
<accession>J9DPF0</accession>
<organism evidence="1 2">
    <name type="scientific">Wuchereria bancrofti</name>
    <dbReference type="NCBI Taxonomy" id="6293"/>
    <lineage>
        <taxon>Eukaryota</taxon>
        <taxon>Metazoa</taxon>
        <taxon>Ecdysozoa</taxon>
        <taxon>Nematoda</taxon>
        <taxon>Chromadorea</taxon>
        <taxon>Rhabditida</taxon>
        <taxon>Spirurina</taxon>
        <taxon>Spiruromorpha</taxon>
        <taxon>Filarioidea</taxon>
        <taxon>Onchocercidae</taxon>
        <taxon>Wuchereria</taxon>
    </lineage>
</organism>
<comment type="caution">
    <text evidence="1">The sequence shown here is derived from an EMBL/GenBank/DDBJ whole genome shotgun (WGS) entry which is preliminary data.</text>
</comment>
<sequence length="59" mass="6954">EITYLIELSRWKLFGGISKYFPRLFNQSSVIDSIDALIDNIRNQLFITTVCLINLDRIY</sequence>
<evidence type="ECO:0000313" key="1">
    <source>
        <dbReference type="EMBL" id="EJW71508.1"/>
    </source>
</evidence>
<name>J9DPF0_WUCBA</name>
<dbReference type="Proteomes" id="UP000004810">
    <property type="component" value="Unassembled WGS sequence"/>
</dbReference>
<feature type="non-terminal residue" evidence="1">
    <location>
        <position position="1"/>
    </location>
</feature>
<proteinExistence type="predicted"/>
<gene>
    <name evidence="1" type="ORF">WUBG_17587</name>
</gene>
<reference evidence="2" key="1">
    <citation type="submission" date="2012-08" db="EMBL/GenBank/DDBJ databases">
        <title>The Genome Sequence of Wuchereria bancrofti.</title>
        <authorList>
            <person name="Nutman T.B."/>
            <person name="Fink D.L."/>
            <person name="Russ C."/>
            <person name="Young S."/>
            <person name="Zeng Q."/>
            <person name="Koehrsen M."/>
            <person name="Alvarado L."/>
            <person name="Berlin A."/>
            <person name="Chapman S.B."/>
            <person name="Chen Z."/>
            <person name="Freedman E."/>
            <person name="Gellesch M."/>
            <person name="Goldberg J."/>
            <person name="Griggs A."/>
            <person name="Gujja S."/>
            <person name="Heilman E.R."/>
            <person name="Heiman D."/>
            <person name="Hepburn T."/>
            <person name="Howarth C."/>
            <person name="Jen D."/>
            <person name="Larson L."/>
            <person name="Lewis B."/>
            <person name="Mehta T."/>
            <person name="Park D."/>
            <person name="Pearson M."/>
            <person name="Roberts A."/>
            <person name="Saif S."/>
            <person name="Shea T."/>
            <person name="Shenoy N."/>
            <person name="Sisk P."/>
            <person name="Stolte C."/>
            <person name="Sykes S."/>
            <person name="Walk T."/>
            <person name="White J."/>
            <person name="Yandava C."/>
            <person name="Haas B."/>
            <person name="Henn M.R."/>
            <person name="Nusbaum C."/>
            <person name="Birren B."/>
        </authorList>
    </citation>
    <scope>NUCLEOTIDE SEQUENCE [LARGE SCALE GENOMIC DNA]</scope>
    <source>
        <strain evidence="2">NA</strain>
    </source>
</reference>
<evidence type="ECO:0000313" key="2">
    <source>
        <dbReference type="Proteomes" id="UP000004810"/>
    </source>
</evidence>
<dbReference type="EMBL" id="ADBV01018409">
    <property type="protein sequence ID" value="EJW71508.1"/>
    <property type="molecule type" value="Genomic_DNA"/>
</dbReference>